<evidence type="ECO:0000313" key="3">
    <source>
        <dbReference type="Proteomes" id="UP000294881"/>
    </source>
</evidence>
<organism evidence="2 3">
    <name type="scientific">Camelimonas lactis</name>
    <dbReference type="NCBI Taxonomy" id="659006"/>
    <lineage>
        <taxon>Bacteria</taxon>
        <taxon>Pseudomonadati</taxon>
        <taxon>Pseudomonadota</taxon>
        <taxon>Alphaproteobacteria</taxon>
        <taxon>Hyphomicrobiales</taxon>
        <taxon>Chelatococcaceae</taxon>
        <taxon>Camelimonas</taxon>
    </lineage>
</organism>
<dbReference type="Proteomes" id="UP000294881">
    <property type="component" value="Unassembled WGS sequence"/>
</dbReference>
<name>A0A4R2GRP9_9HYPH</name>
<feature type="domain" description="SMP-30/Gluconolactonase/LRE-like region" evidence="1">
    <location>
        <begin position="71"/>
        <end position="250"/>
    </location>
</feature>
<dbReference type="PANTHER" id="PTHR10426">
    <property type="entry name" value="STRICTOSIDINE SYNTHASE-RELATED"/>
    <property type="match status" value="1"/>
</dbReference>
<dbReference type="SUPFAM" id="SSF63829">
    <property type="entry name" value="Calcium-dependent phosphotriesterase"/>
    <property type="match status" value="1"/>
</dbReference>
<dbReference type="AlphaFoldDB" id="A0A4R2GRP9"/>
<dbReference type="PANTHER" id="PTHR10426:SF88">
    <property type="entry name" value="ADIPOCYTE PLASMA MEMBRANE-ASSOCIATED PROTEIN HEMOMUCIN-RELATED"/>
    <property type="match status" value="1"/>
</dbReference>
<dbReference type="EMBL" id="SLWL01000008">
    <property type="protein sequence ID" value="TCO12752.1"/>
    <property type="molecule type" value="Genomic_DNA"/>
</dbReference>
<dbReference type="InterPro" id="IPR011042">
    <property type="entry name" value="6-blade_b-propeller_TolB-like"/>
</dbReference>
<evidence type="ECO:0000259" key="1">
    <source>
        <dbReference type="Pfam" id="PF08450"/>
    </source>
</evidence>
<reference evidence="2 3" key="1">
    <citation type="submission" date="2019-03" db="EMBL/GenBank/DDBJ databases">
        <title>Genomic Encyclopedia of Type Strains, Phase IV (KMG-IV): sequencing the most valuable type-strain genomes for metagenomic binning, comparative biology and taxonomic classification.</title>
        <authorList>
            <person name="Goeker M."/>
        </authorList>
    </citation>
    <scope>NUCLEOTIDE SEQUENCE [LARGE SCALE GENOMIC DNA]</scope>
    <source>
        <strain evidence="2 3">DSM 22958</strain>
    </source>
</reference>
<dbReference type="Pfam" id="PF08450">
    <property type="entry name" value="SGL"/>
    <property type="match status" value="1"/>
</dbReference>
<sequence length="373" mass="39986">MAFYSHMLRNMRQILFRDEDQHAIPSMDGPLSPNNYLDAFTPVFDDLTDVDDVVAGPDGLYVASGHDVVLVGKDGSRATIARFEAPCGALALHPDYRVLACVAGRGLAAVRADGEVIWLTGAGGVALTCLTAVAVAPDGAIVVANGSIRHPAADWLWDLMEKNASGQIVVCNPGLGDARIVFDRLAWPHGVAFSHDGASLWFTESWAHRVSRAPWSPDGPGAREIVIGNLPGYPARLSATAEGGFWLALFALRTHLVELVLTEDGFRKEMMATIAPELWIAPQYASGRSYLEPLQGGGMRKLGILKPWAPPRSYGFIGHIDGHGEFDRSLQSRVGGQNHGVVSVVESDGDLLIVPKARGQVLGGQRQGGESRQ</sequence>
<evidence type="ECO:0000313" key="2">
    <source>
        <dbReference type="EMBL" id="TCO12752.1"/>
    </source>
</evidence>
<dbReference type="InterPro" id="IPR013658">
    <property type="entry name" value="SGL"/>
</dbReference>
<dbReference type="Gene3D" id="2.120.10.30">
    <property type="entry name" value="TolB, C-terminal domain"/>
    <property type="match status" value="1"/>
</dbReference>
<keyword evidence="3" id="KW-1185">Reference proteome</keyword>
<accession>A0A4R2GRP9</accession>
<comment type="caution">
    <text evidence="2">The sequence shown here is derived from an EMBL/GenBank/DDBJ whole genome shotgun (WGS) entry which is preliminary data.</text>
</comment>
<protein>
    <submittedName>
        <fullName evidence="2">SMP-30/gluconolaconase/LRE-like protein</fullName>
    </submittedName>
</protein>
<gene>
    <name evidence="2" type="ORF">EV666_10875</name>
</gene>
<dbReference type="GO" id="GO:0016787">
    <property type="term" value="F:hydrolase activity"/>
    <property type="evidence" value="ECO:0007669"/>
    <property type="project" value="TreeGrafter"/>
</dbReference>
<dbReference type="OrthoDB" id="8872498at2"/>
<dbReference type="RefSeq" id="WP_132007108.1">
    <property type="nucleotide sequence ID" value="NZ_JBHUNN010000001.1"/>
</dbReference>
<proteinExistence type="predicted"/>